<dbReference type="Proteomes" id="UP001500909">
    <property type="component" value="Unassembled WGS sequence"/>
</dbReference>
<evidence type="ECO:0000313" key="2">
    <source>
        <dbReference type="EMBL" id="GAA0501160.1"/>
    </source>
</evidence>
<sequence>MTTRVRHQAPPPPNGCRWCGIEQRGHARRWVTSRGFHTWEQPTQAQRLARMRARRNAKADRVLDKRLNALKEKP</sequence>
<keyword evidence="3" id="KW-1185">Reference proteome</keyword>
<proteinExistence type="predicted"/>
<reference evidence="3" key="1">
    <citation type="journal article" date="2019" name="Int. J. Syst. Evol. Microbiol.">
        <title>The Global Catalogue of Microorganisms (GCM) 10K type strain sequencing project: providing services to taxonomists for standard genome sequencing and annotation.</title>
        <authorList>
            <consortium name="The Broad Institute Genomics Platform"/>
            <consortium name="The Broad Institute Genome Sequencing Center for Infectious Disease"/>
            <person name="Wu L."/>
            <person name="Ma J."/>
        </authorList>
    </citation>
    <scope>NUCLEOTIDE SEQUENCE [LARGE SCALE GENOMIC DNA]</scope>
    <source>
        <strain evidence="3">JCM 4805</strain>
    </source>
</reference>
<protein>
    <submittedName>
        <fullName evidence="2">Uncharacterized protein</fullName>
    </submittedName>
</protein>
<evidence type="ECO:0000313" key="3">
    <source>
        <dbReference type="Proteomes" id="UP001500909"/>
    </source>
</evidence>
<organism evidence="2 3">
    <name type="scientific">Streptomyces olivaceiscleroticus</name>
    <dbReference type="NCBI Taxonomy" id="68245"/>
    <lineage>
        <taxon>Bacteria</taxon>
        <taxon>Bacillati</taxon>
        <taxon>Actinomycetota</taxon>
        <taxon>Actinomycetes</taxon>
        <taxon>Kitasatosporales</taxon>
        <taxon>Streptomycetaceae</taxon>
        <taxon>Streptomyces</taxon>
    </lineage>
</organism>
<dbReference type="EMBL" id="BAAABY010000070">
    <property type="protein sequence ID" value="GAA0501160.1"/>
    <property type="molecule type" value="Genomic_DNA"/>
</dbReference>
<feature type="region of interest" description="Disordered" evidence="1">
    <location>
        <begin position="1"/>
        <end position="20"/>
    </location>
</feature>
<dbReference type="RefSeq" id="WP_346100491.1">
    <property type="nucleotide sequence ID" value="NZ_BAAABY010000070.1"/>
</dbReference>
<comment type="caution">
    <text evidence="2">The sequence shown here is derived from an EMBL/GenBank/DDBJ whole genome shotgun (WGS) entry which is preliminary data.</text>
</comment>
<gene>
    <name evidence="2" type="ORF">GCM10010361_78380</name>
</gene>
<name>A0ABP3LHR2_9ACTN</name>
<evidence type="ECO:0000256" key="1">
    <source>
        <dbReference type="SAM" id="MobiDB-lite"/>
    </source>
</evidence>
<accession>A0ABP3LHR2</accession>